<dbReference type="Proteomes" id="UP000499080">
    <property type="component" value="Unassembled WGS sequence"/>
</dbReference>
<accession>A0A4Y2DND3</accession>
<comment type="caution">
    <text evidence="1">The sequence shown here is derived from an EMBL/GenBank/DDBJ whole genome shotgun (WGS) entry which is preliminary data.</text>
</comment>
<organism evidence="1 2">
    <name type="scientific">Araneus ventricosus</name>
    <name type="common">Orbweaver spider</name>
    <name type="synonym">Epeira ventricosa</name>
    <dbReference type="NCBI Taxonomy" id="182803"/>
    <lineage>
        <taxon>Eukaryota</taxon>
        <taxon>Metazoa</taxon>
        <taxon>Ecdysozoa</taxon>
        <taxon>Arthropoda</taxon>
        <taxon>Chelicerata</taxon>
        <taxon>Arachnida</taxon>
        <taxon>Araneae</taxon>
        <taxon>Araneomorphae</taxon>
        <taxon>Entelegynae</taxon>
        <taxon>Araneoidea</taxon>
        <taxon>Araneidae</taxon>
        <taxon>Araneus</taxon>
    </lineage>
</organism>
<gene>
    <name evidence="1" type="ORF">AVEN_147415_1</name>
</gene>
<name>A0A4Y2DND3_ARAVE</name>
<keyword evidence="2" id="KW-1185">Reference proteome</keyword>
<evidence type="ECO:0000313" key="2">
    <source>
        <dbReference type="Proteomes" id="UP000499080"/>
    </source>
</evidence>
<reference evidence="1 2" key="1">
    <citation type="journal article" date="2019" name="Sci. Rep.">
        <title>Orb-weaving spider Araneus ventricosus genome elucidates the spidroin gene catalogue.</title>
        <authorList>
            <person name="Kono N."/>
            <person name="Nakamura H."/>
            <person name="Ohtoshi R."/>
            <person name="Moran D.A.P."/>
            <person name="Shinohara A."/>
            <person name="Yoshida Y."/>
            <person name="Fujiwara M."/>
            <person name="Mori M."/>
            <person name="Tomita M."/>
            <person name="Arakawa K."/>
        </authorList>
    </citation>
    <scope>NUCLEOTIDE SEQUENCE [LARGE SCALE GENOMIC DNA]</scope>
</reference>
<evidence type="ECO:0000313" key="1">
    <source>
        <dbReference type="EMBL" id="GBM18290.1"/>
    </source>
</evidence>
<dbReference type="AlphaFoldDB" id="A0A4Y2DND3"/>
<sequence length="93" mass="11156">MEAQSLYSDDSLSLRDFRRHITNAYLRLSIPWKPSRRKLGVQHVNEDFLKRKNKRVYVENRQRRCQLKTCEEKPTTICGKRNAEVCLRCFTPK</sequence>
<protein>
    <submittedName>
        <fullName evidence="1">Uncharacterized protein</fullName>
    </submittedName>
</protein>
<proteinExistence type="predicted"/>
<dbReference type="EMBL" id="BGPR01000401">
    <property type="protein sequence ID" value="GBM18290.1"/>
    <property type="molecule type" value="Genomic_DNA"/>
</dbReference>